<evidence type="ECO:0000313" key="8">
    <source>
        <dbReference type="EMBL" id="MDT0474511.1"/>
    </source>
</evidence>
<comment type="similarity">
    <text evidence="2 6">Belongs to the UPF0677 family.</text>
</comment>
<dbReference type="EC" id="2.1.1.-" evidence="6"/>
<dbReference type="Gene3D" id="3.40.50.150">
    <property type="entry name" value="Vaccinia Virus protein VP39"/>
    <property type="match status" value="1"/>
</dbReference>
<dbReference type="InterPro" id="IPR029063">
    <property type="entry name" value="SAM-dependent_MTases_sf"/>
</dbReference>
<evidence type="ECO:0000256" key="6">
    <source>
        <dbReference type="RuleBase" id="RU362030"/>
    </source>
</evidence>
<keyword evidence="4 8" id="KW-0808">Transferase</keyword>
<comment type="function">
    <text evidence="1 6">Exhibits S-adenosyl-L-methionine-dependent methyltransferase activity.</text>
</comment>
<dbReference type="RefSeq" id="WP_311635983.1">
    <property type="nucleotide sequence ID" value="NZ_JAVRFF010000022.1"/>
</dbReference>
<dbReference type="PANTHER" id="PTHR43619">
    <property type="entry name" value="S-ADENOSYL-L-METHIONINE-DEPENDENT METHYLTRANSFERASE YKTD-RELATED"/>
    <property type="match status" value="1"/>
</dbReference>
<dbReference type="PANTHER" id="PTHR43619:SF2">
    <property type="entry name" value="S-ADENOSYL-L-METHIONINE-DEPENDENT METHYLTRANSFERASES SUPERFAMILY PROTEIN"/>
    <property type="match status" value="1"/>
</dbReference>
<accession>A0ABU2UNJ5</accession>
<evidence type="ECO:0000313" key="9">
    <source>
        <dbReference type="Proteomes" id="UP001180489"/>
    </source>
</evidence>
<feature type="region of interest" description="Disordered" evidence="7">
    <location>
        <begin position="1"/>
        <end position="25"/>
    </location>
</feature>
<evidence type="ECO:0000256" key="5">
    <source>
        <dbReference type="ARBA" id="ARBA00022691"/>
    </source>
</evidence>
<evidence type="ECO:0000256" key="3">
    <source>
        <dbReference type="ARBA" id="ARBA00022603"/>
    </source>
</evidence>
<feature type="compositionally biased region" description="Basic and acidic residues" evidence="7">
    <location>
        <begin position="9"/>
        <end position="18"/>
    </location>
</feature>
<dbReference type="Proteomes" id="UP001180489">
    <property type="component" value="Unassembled WGS sequence"/>
</dbReference>
<dbReference type="GO" id="GO:0032259">
    <property type="term" value="P:methylation"/>
    <property type="evidence" value="ECO:0007669"/>
    <property type="project" value="UniProtKB-KW"/>
</dbReference>
<evidence type="ECO:0000256" key="4">
    <source>
        <dbReference type="ARBA" id="ARBA00022679"/>
    </source>
</evidence>
<dbReference type="Pfam" id="PF04072">
    <property type="entry name" value="LCM"/>
    <property type="match status" value="1"/>
</dbReference>
<name>A0ABU2UNJ5_9ACTN</name>
<protein>
    <recommendedName>
        <fullName evidence="6">S-adenosyl-L-methionine-dependent methyltransferase</fullName>
        <ecNumber evidence="6">2.1.1.-</ecNumber>
    </recommendedName>
</protein>
<sequence length="324" mass="35173">MTTTTSARPGDRGGEPEPRPAPGVVAGVGRTALMVAAARAIESGRPDALAQDPYAAHFVRAAAAGGEWPLHPDEVPGGEADPLWGRLGRYFGLRTRVFDDHLLRQAEAGVRQFVLLGAGLDARAHRLPWPRDCTVYELDRASVLAFKQRALDTLDPAAATPRARRVPIAADLRLDWIDSLSATGFDPDLPTAWMAEGLLLYLPSTVENRLVDIIDAYSASGSTLAYEVKLSIETEAVRTSPIYEAASERIGIDMIALFDPDPRPDSVADLAERGWHTETHIPFDHSRRLGRGPLPLPTDALNANRWTFAALGDEKLLPGQGVRR</sequence>
<organism evidence="8 9">
    <name type="scientific">Streptomyces hintoniae</name>
    <dbReference type="NCBI Taxonomy" id="3075521"/>
    <lineage>
        <taxon>Bacteria</taxon>
        <taxon>Bacillati</taxon>
        <taxon>Actinomycetota</taxon>
        <taxon>Actinomycetes</taxon>
        <taxon>Kitasatosporales</taxon>
        <taxon>Streptomycetaceae</taxon>
        <taxon>Streptomyces</taxon>
    </lineage>
</organism>
<dbReference type="InterPro" id="IPR007213">
    <property type="entry name" value="Ppm1/Ppm2/Tcmp"/>
</dbReference>
<evidence type="ECO:0000256" key="2">
    <source>
        <dbReference type="ARBA" id="ARBA00008138"/>
    </source>
</evidence>
<dbReference type="GO" id="GO:0008168">
    <property type="term" value="F:methyltransferase activity"/>
    <property type="evidence" value="ECO:0007669"/>
    <property type="project" value="UniProtKB-KW"/>
</dbReference>
<reference evidence="8" key="1">
    <citation type="submission" date="2024-05" db="EMBL/GenBank/DDBJ databases">
        <title>30 novel species of actinomycetes from the DSMZ collection.</title>
        <authorList>
            <person name="Nouioui I."/>
        </authorList>
    </citation>
    <scope>NUCLEOTIDE SEQUENCE</scope>
    <source>
        <strain evidence="8">DSM 41014</strain>
    </source>
</reference>
<evidence type="ECO:0000256" key="1">
    <source>
        <dbReference type="ARBA" id="ARBA00003907"/>
    </source>
</evidence>
<dbReference type="SUPFAM" id="SSF53335">
    <property type="entry name" value="S-adenosyl-L-methionine-dependent methyltransferases"/>
    <property type="match status" value="1"/>
</dbReference>
<dbReference type="EMBL" id="JAVRFF010000022">
    <property type="protein sequence ID" value="MDT0474511.1"/>
    <property type="molecule type" value="Genomic_DNA"/>
</dbReference>
<dbReference type="NCBIfam" id="TIGR00027">
    <property type="entry name" value="mthyl_TIGR00027"/>
    <property type="match status" value="1"/>
</dbReference>
<comment type="caution">
    <text evidence="8">The sequence shown here is derived from an EMBL/GenBank/DDBJ whole genome shotgun (WGS) entry which is preliminary data.</text>
</comment>
<keyword evidence="9" id="KW-1185">Reference proteome</keyword>
<gene>
    <name evidence="8" type="ORF">RM863_20510</name>
</gene>
<keyword evidence="5 6" id="KW-0949">S-adenosyl-L-methionine</keyword>
<evidence type="ECO:0000256" key="7">
    <source>
        <dbReference type="SAM" id="MobiDB-lite"/>
    </source>
</evidence>
<dbReference type="InterPro" id="IPR011610">
    <property type="entry name" value="SAM_mthyl_Trfase_ML2640-like"/>
</dbReference>
<proteinExistence type="inferred from homology"/>
<keyword evidence="3 6" id="KW-0489">Methyltransferase</keyword>